<evidence type="ECO:0008006" key="4">
    <source>
        <dbReference type="Google" id="ProtNLM"/>
    </source>
</evidence>
<name>A0A4V3XL53_9BACT</name>
<dbReference type="PANTHER" id="PTHR37947:SF1">
    <property type="entry name" value="BLL2462 PROTEIN"/>
    <property type="match status" value="1"/>
</dbReference>
<keyword evidence="1" id="KW-0472">Membrane</keyword>
<dbReference type="Proteomes" id="UP000308528">
    <property type="component" value="Unassembled WGS sequence"/>
</dbReference>
<comment type="caution">
    <text evidence="2">The sequence shown here is derived from an EMBL/GenBank/DDBJ whole genome shotgun (WGS) entry which is preliminary data.</text>
</comment>
<keyword evidence="1" id="KW-0812">Transmembrane</keyword>
<evidence type="ECO:0000256" key="1">
    <source>
        <dbReference type="SAM" id="Phobius"/>
    </source>
</evidence>
<dbReference type="PANTHER" id="PTHR37947">
    <property type="entry name" value="BLL2462 PROTEIN"/>
    <property type="match status" value="1"/>
</dbReference>
<dbReference type="RefSeq" id="WP_136459637.1">
    <property type="nucleotide sequence ID" value="NZ_SRSF01000004.1"/>
</dbReference>
<dbReference type="EMBL" id="SRSF01000004">
    <property type="protein sequence ID" value="THH39503.1"/>
    <property type="molecule type" value="Genomic_DNA"/>
</dbReference>
<keyword evidence="1" id="KW-1133">Transmembrane helix</keyword>
<dbReference type="OrthoDB" id="9763076at2"/>
<evidence type="ECO:0000313" key="2">
    <source>
        <dbReference type="EMBL" id="THH39503.1"/>
    </source>
</evidence>
<sequence>MENISFSYPLWYLLLCALAGLAVTLLLYFRSPIQAARPLVWAMAALRFTGYTLLAILLMAPLLRFLQTDRQEPIIVLAQDVSESVGMETDTTAYVAEWESLRDALSGQYRVVSYTFGSGVREGGAITFADKQTNLDAALTEIADLYGNQNLGAVVLASDGIYNQGPNPAYRDFALRAPVYTVGLGDTTRRRDVFINRVFHNRIAYLEDQFSIQVDVSARNAAGERTLLTVSRVGESGSTVLHTEPLTIDGPDYFTTREVILDADRPGVQRYRIAVSTIGGEVSTANNQRDIFVDVLDARQSILILAAAPHPDLGALRQSLVGGRNNEVEIAYGNQFTGRVADYDLVILHQLPSAIDRIPRVLEALRAENIPTLFITGPDLPAPMVNASQELLQVGGGGAQVQGNEVTARLAPGFSAFTLSDELRQALPTFPPLAAPFGEFRAGPGANVLLLQRIGRVDTEFPLLVVGEDRGRRTGVLVAAGLWQWRLYDYLEYGDHARFDELVSQLAQYLTVQEDKRRFRVSVAENIFDENEPVQLDAELYNSSYELVNEPEARVVVTGPEGREYNFTFTRTNNSYTLNAGTLPMGNYRYRATVNSNGEALVSEGRFSVQAVEVERYALEADHALLRQLSDRYGGSLLFPGQLAALADTLSASEAVKPVLFQTVTTRSVLNVKWIFFLLLALFTAEWGLRRWAGGY</sequence>
<evidence type="ECO:0000313" key="3">
    <source>
        <dbReference type="Proteomes" id="UP000308528"/>
    </source>
</evidence>
<reference evidence="2 3" key="1">
    <citation type="submission" date="2019-04" db="EMBL/GenBank/DDBJ databases">
        <title>Lewinella litorea sp. nov., isolated from a marine sand.</title>
        <authorList>
            <person name="Yoon J.-H."/>
        </authorList>
    </citation>
    <scope>NUCLEOTIDE SEQUENCE [LARGE SCALE GENOMIC DNA]</scope>
    <source>
        <strain evidence="2 3">HSMS-39</strain>
    </source>
</reference>
<dbReference type="InterPro" id="IPR036465">
    <property type="entry name" value="vWFA_dom_sf"/>
</dbReference>
<keyword evidence="3" id="KW-1185">Reference proteome</keyword>
<organism evidence="2 3">
    <name type="scientific">Neolewinella litorea</name>
    <dbReference type="NCBI Taxonomy" id="2562452"/>
    <lineage>
        <taxon>Bacteria</taxon>
        <taxon>Pseudomonadati</taxon>
        <taxon>Bacteroidota</taxon>
        <taxon>Saprospiria</taxon>
        <taxon>Saprospirales</taxon>
        <taxon>Lewinellaceae</taxon>
        <taxon>Neolewinella</taxon>
    </lineage>
</organism>
<proteinExistence type="predicted"/>
<gene>
    <name evidence="2" type="ORF">E4021_12195</name>
</gene>
<accession>A0A4V3XL53</accession>
<feature type="transmembrane region" description="Helical" evidence="1">
    <location>
        <begin position="6"/>
        <end position="28"/>
    </location>
</feature>
<dbReference type="SUPFAM" id="SSF53300">
    <property type="entry name" value="vWA-like"/>
    <property type="match status" value="1"/>
</dbReference>
<protein>
    <recommendedName>
        <fullName evidence="4">VWA domain-containing protein</fullName>
    </recommendedName>
</protein>
<dbReference type="AlphaFoldDB" id="A0A4V3XL53"/>
<feature type="transmembrane region" description="Helical" evidence="1">
    <location>
        <begin position="40"/>
        <end position="63"/>
    </location>
</feature>